<accession>A0ABP2UIV2</accession>
<name>A0ABP2UIV2_ACICA</name>
<dbReference type="EMBL" id="APQI01000004">
    <property type="protein sequence ID" value="ENV99377.1"/>
    <property type="molecule type" value="Genomic_DNA"/>
</dbReference>
<comment type="caution">
    <text evidence="1">The sequence shown here is derived from an EMBL/GenBank/DDBJ whole genome shotgun (WGS) entry which is preliminary data.</text>
</comment>
<evidence type="ECO:0000313" key="2">
    <source>
        <dbReference type="Proteomes" id="UP000013024"/>
    </source>
</evidence>
<reference evidence="1 2" key="1">
    <citation type="submission" date="2013-02" db="EMBL/GenBank/DDBJ databases">
        <title>The Genome Sequence of Acinetobacter calcoaceticus CIP 81.8.</title>
        <authorList>
            <consortium name="The Broad Institute Genome Sequencing Platform"/>
            <consortium name="The Broad Institute Genome Sequencing Center for Infectious Disease"/>
            <person name="Cerqueira G."/>
            <person name="Feldgarden M."/>
            <person name="Courvalin P."/>
            <person name="Perichon B."/>
            <person name="Grillot-Courvalin C."/>
            <person name="Clermont D."/>
            <person name="Rocha E."/>
            <person name="Yoon E.-J."/>
            <person name="Nemec A."/>
            <person name="Walker B."/>
            <person name="Young S.K."/>
            <person name="Zeng Q."/>
            <person name="Gargeya S."/>
            <person name="Fitzgerald M."/>
            <person name="Haas B."/>
            <person name="Abouelleil A."/>
            <person name="Alvarado L."/>
            <person name="Arachchi H.M."/>
            <person name="Berlin A.M."/>
            <person name="Chapman S.B."/>
            <person name="Dewar J."/>
            <person name="Goldberg J."/>
            <person name="Griggs A."/>
            <person name="Gujja S."/>
            <person name="Hansen M."/>
            <person name="Howarth C."/>
            <person name="Imamovic A."/>
            <person name="Larimer J."/>
            <person name="McCowan C."/>
            <person name="Murphy C."/>
            <person name="Neiman D."/>
            <person name="Pearson M."/>
            <person name="Priest M."/>
            <person name="Roberts A."/>
            <person name="Saif S."/>
            <person name="Shea T."/>
            <person name="Sisk P."/>
            <person name="Sykes S."/>
            <person name="Wortman J."/>
            <person name="Nusbaum C."/>
            <person name="Birren B."/>
        </authorList>
    </citation>
    <scope>NUCLEOTIDE SEQUENCE [LARGE SCALE GENOMIC DNA]</scope>
    <source>
        <strain evidence="1 2">CIP 81.8</strain>
    </source>
</reference>
<proteinExistence type="predicted"/>
<keyword evidence="2" id="KW-1185">Reference proteome</keyword>
<protein>
    <submittedName>
        <fullName evidence="1">Uncharacterized protein</fullName>
    </submittedName>
</protein>
<sequence>MTIILYHFIFITLHYLIVQLKTRLKNSSHLFTYPYFYLFREKISTFNAS</sequence>
<organism evidence="1 2">
    <name type="scientific">Acinetobacter calcoaceticus DSM 30006 = CIP 81.8</name>
    <dbReference type="NCBI Taxonomy" id="981331"/>
    <lineage>
        <taxon>Bacteria</taxon>
        <taxon>Pseudomonadati</taxon>
        <taxon>Pseudomonadota</taxon>
        <taxon>Gammaproteobacteria</taxon>
        <taxon>Moraxellales</taxon>
        <taxon>Moraxellaceae</taxon>
        <taxon>Acinetobacter</taxon>
        <taxon>Acinetobacter calcoaceticus/baumannii complex</taxon>
    </lineage>
</organism>
<evidence type="ECO:0000313" key="1">
    <source>
        <dbReference type="EMBL" id="ENV99377.1"/>
    </source>
</evidence>
<gene>
    <name evidence="1" type="ORF">F936_02461</name>
</gene>
<dbReference type="Proteomes" id="UP000013024">
    <property type="component" value="Unassembled WGS sequence"/>
</dbReference>